<sequence length="281" mass="32148">MTDYVAGALSKIGLNGKESTNAYSSTTQGSGAAKEDEKQNATEILTHNQYKTTGLDWDALSPSALTQFRTWFQDAIDHPEIPEPEAMTISTVSLQEGQDGKSIARPSSRIVLLKRVDKRGFIFFTNYNSRKGMELERNPFIALTFYWHALHRSVRVCGKVEKLSNEENDQYFNSRPLGSRMGAIASPQSQHIEGRNILEEKVKEVENKYNIPGAAGLDPEQQSDQYEDRHVPVPDYWGGFRVIPDEVEFWMGRSNRLHDRFRYTRDLKEEKDEWEISRLAP</sequence>
<dbReference type="HAMAP" id="MF_01629">
    <property type="entry name" value="PdxH"/>
    <property type="match status" value="1"/>
</dbReference>
<keyword evidence="7" id="KW-0560">Oxidoreductase</keyword>
<keyword evidence="6" id="KW-0288">FMN</keyword>
<evidence type="ECO:0000313" key="12">
    <source>
        <dbReference type="Proteomes" id="UP000245771"/>
    </source>
</evidence>
<evidence type="ECO:0000256" key="6">
    <source>
        <dbReference type="ARBA" id="ARBA00022643"/>
    </source>
</evidence>
<dbReference type="UniPathway" id="UPA01068">
    <property type="reaction ID" value="UER00304"/>
</dbReference>
<dbReference type="GO" id="GO:0008615">
    <property type="term" value="P:pyridoxine biosynthetic process"/>
    <property type="evidence" value="ECO:0007669"/>
    <property type="project" value="InterPro"/>
</dbReference>
<keyword evidence="5" id="KW-0285">Flavoprotein</keyword>
<dbReference type="EC" id="1.4.3.5" evidence="4"/>
<evidence type="ECO:0000259" key="9">
    <source>
        <dbReference type="Pfam" id="PF01243"/>
    </source>
</evidence>
<dbReference type="InterPro" id="IPR019740">
    <property type="entry name" value="Pyridox_Oxase_CS"/>
</dbReference>
<dbReference type="NCBIfam" id="NF004231">
    <property type="entry name" value="PRK05679.1"/>
    <property type="match status" value="1"/>
</dbReference>
<evidence type="ECO:0000256" key="1">
    <source>
        <dbReference type="ARBA" id="ARBA00001917"/>
    </source>
</evidence>
<dbReference type="AlphaFoldDB" id="A0A316V828"/>
<dbReference type="PANTHER" id="PTHR10851:SF0">
    <property type="entry name" value="PYRIDOXINE-5'-PHOSPHATE OXIDASE"/>
    <property type="match status" value="1"/>
</dbReference>
<evidence type="ECO:0000256" key="7">
    <source>
        <dbReference type="ARBA" id="ARBA00023002"/>
    </source>
</evidence>
<reference evidence="11 12" key="1">
    <citation type="journal article" date="2018" name="Mol. Biol. Evol.">
        <title>Broad Genomic Sampling Reveals a Smut Pathogenic Ancestry of the Fungal Clade Ustilaginomycotina.</title>
        <authorList>
            <person name="Kijpornyongpan T."/>
            <person name="Mondo S.J."/>
            <person name="Barry K."/>
            <person name="Sandor L."/>
            <person name="Lee J."/>
            <person name="Lipzen A."/>
            <person name="Pangilinan J."/>
            <person name="LaButti K."/>
            <person name="Hainaut M."/>
            <person name="Henrissat B."/>
            <person name="Grigoriev I.V."/>
            <person name="Spatafora J.W."/>
            <person name="Aime M.C."/>
        </authorList>
    </citation>
    <scope>NUCLEOTIDE SEQUENCE [LARGE SCALE GENOMIC DNA]</scope>
    <source>
        <strain evidence="11 12">MCA 3882</strain>
    </source>
</reference>
<comment type="pathway">
    <text evidence="3">Cofactor metabolism; pyridoxal 5'-phosphate salvage; pyridoxal 5'-phosphate from pyridoxine 5'-phosphate: step 1/1.</text>
</comment>
<dbReference type="OrthoDB" id="303614at2759"/>
<dbReference type="InterPro" id="IPR012349">
    <property type="entry name" value="Split_barrel_FMN-bd"/>
</dbReference>
<dbReference type="InterPro" id="IPR000659">
    <property type="entry name" value="Pyridox_Oxase"/>
</dbReference>
<feature type="region of interest" description="Disordered" evidence="8">
    <location>
        <begin position="16"/>
        <end position="38"/>
    </location>
</feature>
<dbReference type="Proteomes" id="UP000245771">
    <property type="component" value="Unassembled WGS sequence"/>
</dbReference>
<dbReference type="GeneID" id="37021149"/>
<dbReference type="InterPro" id="IPR019576">
    <property type="entry name" value="Pyridoxamine_oxidase_dimer_C"/>
</dbReference>
<evidence type="ECO:0000256" key="3">
    <source>
        <dbReference type="ARBA" id="ARBA00005037"/>
    </source>
</evidence>
<dbReference type="RefSeq" id="XP_025352923.1">
    <property type="nucleotide sequence ID" value="XM_025499368.1"/>
</dbReference>
<feature type="compositionally biased region" description="Polar residues" evidence="8">
    <location>
        <begin position="17"/>
        <end position="30"/>
    </location>
</feature>
<evidence type="ECO:0000256" key="2">
    <source>
        <dbReference type="ARBA" id="ARBA00004738"/>
    </source>
</evidence>
<gene>
    <name evidence="11" type="ORF">FA14DRAFT_161978</name>
</gene>
<dbReference type="EMBL" id="KZ819605">
    <property type="protein sequence ID" value="PWN32621.1"/>
    <property type="molecule type" value="Genomic_DNA"/>
</dbReference>
<comment type="cofactor">
    <cofactor evidence="1">
        <name>FMN</name>
        <dbReference type="ChEBI" id="CHEBI:58210"/>
    </cofactor>
</comment>
<dbReference type="GO" id="GO:0004733">
    <property type="term" value="F:pyridoxamine phosphate oxidase activity"/>
    <property type="evidence" value="ECO:0007669"/>
    <property type="project" value="UniProtKB-EC"/>
</dbReference>
<evidence type="ECO:0000313" key="11">
    <source>
        <dbReference type="EMBL" id="PWN32621.1"/>
    </source>
</evidence>
<accession>A0A316V828</accession>
<feature type="domain" description="Pyridoxine 5'-phosphate oxidase dimerisation C-terminal" evidence="10">
    <location>
        <begin position="237"/>
        <end position="281"/>
    </location>
</feature>
<proteinExistence type="inferred from homology"/>
<feature type="domain" description="Pyridoxamine 5'-phosphate oxidase N-terminal" evidence="9">
    <location>
        <begin position="81"/>
        <end position="207"/>
    </location>
</feature>
<comment type="pathway">
    <text evidence="2">Cofactor metabolism; pyridoxal 5'-phosphate salvage; pyridoxal 5'-phosphate from pyridoxamine 5'-phosphate: step 1/1.</text>
</comment>
<evidence type="ECO:0000256" key="5">
    <source>
        <dbReference type="ARBA" id="ARBA00022630"/>
    </source>
</evidence>
<protein>
    <recommendedName>
        <fullName evidence="4">pyridoxal 5'-phosphate synthase</fullName>
        <ecNumber evidence="4">1.4.3.5</ecNumber>
    </recommendedName>
</protein>
<organism evidence="11 12">
    <name type="scientific">Meira miltonrushii</name>
    <dbReference type="NCBI Taxonomy" id="1280837"/>
    <lineage>
        <taxon>Eukaryota</taxon>
        <taxon>Fungi</taxon>
        <taxon>Dikarya</taxon>
        <taxon>Basidiomycota</taxon>
        <taxon>Ustilaginomycotina</taxon>
        <taxon>Exobasidiomycetes</taxon>
        <taxon>Exobasidiales</taxon>
        <taxon>Brachybasidiaceae</taxon>
        <taxon>Meira</taxon>
    </lineage>
</organism>
<dbReference type="STRING" id="1280837.A0A316V828"/>
<dbReference type="Gene3D" id="2.30.110.10">
    <property type="entry name" value="Electron Transport, Fmn-binding Protein, Chain A"/>
    <property type="match status" value="1"/>
</dbReference>
<dbReference type="PROSITE" id="PS01064">
    <property type="entry name" value="PYRIDOX_OXIDASE"/>
    <property type="match status" value="1"/>
</dbReference>
<evidence type="ECO:0000256" key="8">
    <source>
        <dbReference type="SAM" id="MobiDB-lite"/>
    </source>
</evidence>
<dbReference type="SUPFAM" id="SSF50475">
    <property type="entry name" value="FMN-binding split barrel"/>
    <property type="match status" value="1"/>
</dbReference>
<evidence type="ECO:0000256" key="4">
    <source>
        <dbReference type="ARBA" id="ARBA00012801"/>
    </source>
</evidence>
<dbReference type="InterPro" id="IPR011576">
    <property type="entry name" value="Pyridox_Oxase_N"/>
</dbReference>
<dbReference type="FunCoup" id="A0A316V828">
    <property type="interactions" value="142"/>
</dbReference>
<evidence type="ECO:0000259" key="10">
    <source>
        <dbReference type="Pfam" id="PF10590"/>
    </source>
</evidence>
<keyword evidence="12" id="KW-1185">Reference proteome</keyword>
<dbReference type="Pfam" id="PF10590">
    <property type="entry name" value="PNP_phzG_C"/>
    <property type="match status" value="1"/>
</dbReference>
<dbReference type="NCBIfam" id="TIGR00558">
    <property type="entry name" value="pdxH"/>
    <property type="match status" value="1"/>
</dbReference>
<dbReference type="Pfam" id="PF01243">
    <property type="entry name" value="PNPOx_N"/>
    <property type="match status" value="1"/>
</dbReference>
<dbReference type="GO" id="GO:0010181">
    <property type="term" value="F:FMN binding"/>
    <property type="evidence" value="ECO:0007669"/>
    <property type="project" value="InterPro"/>
</dbReference>
<dbReference type="PANTHER" id="PTHR10851">
    <property type="entry name" value="PYRIDOXINE-5-PHOSPHATE OXIDASE"/>
    <property type="match status" value="1"/>
</dbReference>
<dbReference type="InParanoid" id="A0A316V828"/>
<name>A0A316V828_9BASI</name>